<protein>
    <submittedName>
        <fullName evidence="3">Fatty acid desaturase</fullName>
    </submittedName>
</protein>
<comment type="caution">
    <text evidence="3">The sequence shown here is derived from an EMBL/GenBank/DDBJ whole genome shotgun (WGS) entry which is preliminary data.</text>
</comment>
<organism evidence="3 4">
    <name type="scientific">Lichenicoccus roseus</name>
    <dbReference type="NCBI Taxonomy" id="2683649"/>
    <lineage>
        <taxon>Bacteria</taxon>
        <taxon>Pseudomonadati</taxon>
        <taxon>Pseudomonadota</taxon>
        <taxon>Alphaproteobacteria</taxon>
        <taxon>Acetobacterales</taxon>
        <taxon>Acetobacteraceae</taxon>
        <taxon>Lichenicoccus</taxon>
    </lineage>
</organism>
<dbReference type="InterPro" id="IPR005804">
    <property type="entry name" value="FA_desaturase_dom"/>
</dbReference>
<dbReference type="OrthoDB" id="9792534at2"/>
<gene>
    <name evidence="3" type="ORF">FE263_04570</name>
</gene>
<dbReference type="CDD" id="cd03511">
    <property type="entry name" value="Rhizopine-oxygenase-like"/>
    <property type="match status" value="1"/>
</dbReference>
<dbReference type="RefSeq" id="WP_138324708.1">
    <property type="nucleotide sequence ID" value="NZ_VCDI01000001.1"/>
</dbReference>
<dbReference type="Pfam" id="PF00487">
    <property type="entry name" value="FA_desaturase"/>
    <property type="match status" value="1"/>
</dbReference>
<dbReference type="Proteomes" id="UP000305654">
    <property type="component" value="Unassembled WGS sequence"/>
</dbReference>
<accession>A0A5R9JBU1</accession>
<proteinExistence type="predicted"/>
<dbReference type="PANTHER" id="PTHR19353:SF19">
    <property type="entry name" value="DELTA(5) FATTY ACID DESATURASE C-RELATED"/>
    <property type="match status" value="1"/>
</dbReference>
<dbReference type="PANTHER" id="PTHR19353">
    <property type="entry name" value="FATTY ACID DESATURASE 2"/>
    <property type="match status" value="1"/>
</dbReference>
<reference evidence="3 4" key="1">
    <citation type="submission" date="2019-05" db="EMBL/GenBank/DDBJ databases">
        <authorList>
            <person name="Pankratov T."/>
            <person name="Grouzdev D."/>
        </authorList>
    </citation>
    <scope>NUCLEOTIDE SEQUENCE [LARGE SCALE GENOMIC DNA]</scope>
    <source>
        <strain evidence="3 4">KEBCLARHB70R</strain>
    </source>
</reference>
<dbReference type="AlphaFoldDB" id="A0A5R9JBU1"/>
<evidence type="ECO:0000256" key="1">
    <source>
        <dbReference type="SAM" id="Phobius"/>
    </source>
</evidence>
<dbReference type="GO" id="GO:0016717">
    <property type="term" value="F:oxidoreductase activity, acting on paired donors, with oxidation of a pair of donors resulting in the reduction of molecular oxygen to two molecules of water"/>
    <property type="evidence" value="ECO:0007669"/>
    <property type="project" value="TreeGrafter"/>
</dbReference>
<keyword evidence="1" id="KW-0472">Membrane</keyword>
<sequence length="355" mass="40018">MSETLPVRTRDYSLVGIDGARAVESGLASAQWYSCLVPRKQMKALMQRRDGPAIRDTALWFACLSLSGSLGVYFWGRWPAAVAFLCYGVLYGSASDSRWHECGHGTAFRTRWMNDVVYNIACVMILREPTVWRWSHARHHTDTIIVGRDPEIAVKRPPDLLGILLNMFQLKSGPAALYGIALHAIGRLTDEERSFVPKMEQHKVFRIARIHVGIFVMMIASCIALRSIIPAMLLGLPSFYGAWLMVVFGTTQHAALAEDTLDHRLNSRTVMMNPVFRFLYWNMNYHVEHHMFPMVPYHALPALHEAIKADCPAPYPSLIAAYREIIPGLLRQARDPEWHVVRTLPAGALPEAVSA</sequence>
<keyword evidence="1" id="KW-0812">Transmembrane</keyword>
<dbReference type="InterPro" id="IPR039393">
    <property type="entry name" value="Rhizopine-oxygenase-like"/>
</dbReference>
<evidence type="ECO:0000259" key="2">
    <source>
        <dbReference type="Pfam" id="PF00487"/>
    </source>
</evidence>
<feature type="domain" description="Fatty acid desaturase" evidence="2">
    <location>
        <begin position="78"/>
        <end position="318"/>
    </location>
</feature>
<evidence type="ECO:0000313" key="3">
    <source>
        <dbReference type="EMBL" id="TLU74459.1"/>
    </source>
</evidence>
<feature type="transmembrane region" description="Helical" evidence="1">
    <location>
        <begin position="210"/>
        <end position="233"/>
    </location>
</feature>
<evidence type="ECO:0000313" key="4">
    <source>
        <dbReference type="Proteomes" id="UP000305654"/>
    </source>
</evidence>
<dbReference type="GO" id="GO:0008610">
    <property type="term" value="P:lipid biosynthetic process"/>
    <property type="evidence" value="ECO:0007669"/>
    <property type="project" value="UniProtKB-ARBA"/>
</dbReference>
<keyword evidence="1" id="KW-1133">Transmembrane helix</keyword>
<keyword evidence="4" id="KW-1185">Reference proteome</keyword>
<name>A0A5R9JBU1_9PROT</name>
<dbReference type="EMBL" id="VCDI01000001">
    <property type="protein sequence ID" value="TLU74459.1"/>
    <property type="molecule type" value="Genomic_DNA"/>
</dbReference>
<dbReference type="GO" id="GO:0016020">
    <property type="term" value="C:membrane"/>
    <property type="evidence" value="ECO:0007669"/>
    <property type="project" value="TreeGrafter"/>
</dbReference>
<dbReference type="InterPro" id="IPR012171">
    <property type="entry name" value="Fatty_acid_desaturase"/>
</dbReference>